<organism evidence="8 9">
    <name type="scientific">Nocardioides currus</name>
    <dbReference type="NCBI Taxonomy" id="2133958"/>
    <lineage>
        <taxon>Bacteria</taxon>
        <taxon>Bacillati</taxon>
        <taxon>Actinomycetota</taxon>
        <taxon>Actinomycetes</taxon>
        <taxon>Propionibacteriales</taxon>
        <taxon>Nocardioidaceae</taxon>
        <taxon>Nocardioides</taxon>
    </lineage>
</organism>
<dbReference type="InterPro" id="IPR013324">
    <property type="entry name" value="RNA_pol_sigma_r3/r4-like"/>
</dbReference>
<dbReference type="InterPro" id="IPR014325">
    <property type="entry name" value="RNA_pol_sigma-E_actinobac"/>
</dbReference>
<evidence type="ECO:0000259" key="7">
    <source>
        <dbReference type="Pfam" id="PF08281"/>
    </source>
</evidence>
<dbReference type="InterPro" id="IPR007627">
    <property type="entry name" value="RNA_pol_sigma70_r2"/>
</dbReference>
<reference evidence="8 9" key="1">
    <citation type="submission" date="2018-03" db="EMBL/GenBank/DDBJ databases">
        <authorList>
            <person name="Keele B.F."/>
        </authorList>
    </citation>
    <scope>NUCLEOTIDE SEQUENCE [LARGE SCALE GENOMIC DNA]</scope>
    <source>
        <strain evidence="8 9">IB-3</strain>
    </source>
</reference>
<dbReference type="InterPro" id="IPR013325">
    <property type="entry name" value="RNA_pol_sigma_r2"/>
</dbReference>
<feature type="domain" description="RNA polymerase sigma factor 70 region 4 type 2" evidence="7">
    <location>
        <begin position="107"/>
        <end position="158"/>
    </location>
</feature>
<evidence type="ECO:0000259" key="6">
    <source>
        <dbReference type="Pfam" id="PF04542"/>
    </source>
</evidence>
<accession>A0A2R7YYC4</accession>
<dbReference type="Gene3D" id="1.10.10.10">
    <property type="entry name" value="Winged helix-like DNA-binding domain superfamily/Winged helix DNA-binding domain"/>
    <property type="match status" value="1"/>
</dbReference>
<sequence length="176" mass="19433">MARPTSGSRHDEDFTEFVQASWPALYRTAHLLLGDRELAEDLAQTALAKTYAAWSRIEDRSAAPAYARRTLVNTASSWFRKKGWRNELPTETMPDPGYVLDPSTRPAVIDALGALPPRQRAVVVLRFYDDLSVAETAEVLGCSTGTVKSQTFEAFAKLRVLLGDAVIPETLGAHRD</sequence>
<evidence type="ECO:0000256" key="3">
    <source>
        <dbReference type="ARBA" id="ARBA00023082"/>
    </source>
</evidence>
<dbReference type="Pfam" id="PF04542">
    <property type="entry name" value="Sigma70_r2"/>
    <property type="match status" value="1"/>
</dbReference>
<name>A0A2R7YYC4_9ACTN</name>
<dbReference type="Proteomes" id="UP000244867">
    <property type="component" value="Unassembled WGS sequence"/>
</dbReference>
<protein>
    <submittedName>
        <fullName evidence="8">SigE family RNA polymerase sigma factor</fullName>
    </submittedName>
</protein>
<evidence type="ECO:0000256" key="1">
    <source>
        <dbReference type="ARBA" id="ARBA00010641"/>
    </source>
</evidence>
<dbReference type="InterPro" id="IPR036388">
    <property type="entry name" value="WH-like_DNA-bd_sf"/>
</dbReference>
<dbReference type="CDD" id="cd06171">
    <property type="entry name" value="Sigma70_r4"/>
    <property type="match status" value="1"/>
</dbReference>
<keyword evidence="2" id="KW-0805">Transcription regulation</keyword>
<dbReference type="AlphaFoldDB" id="A0A2R7YYC4"/>
<evidence type="ECO:0000313" key="9">
    <source>
        <dbReference type="Proteomes" id="UP000244867"/>
    </source>
</evidence>
<dbReference type="GO" id="GO:0006352">
    <property type="term" value="P:DNA-templated transcription initiation"/>
    <property type="evidence" value="ECO:0007669"/>
    <property type="project" value="InterPro"/>
</dbReference>
<dbReference type="PANTHER" id="PTHR43133:SF50">
    <property type="entry name" value="ECF RNA POLYMERASE SIGMA FACTOR SIGM"/>
    <property type="match status" value="1"/>
</dbReference>
<dbReference type="InterPro" id="IPR014284">
    <property type="entry name" value="RNA_pol_sigma-70_dom"/>
</dbReference>
<dbReference type="InterPro" id="IPR013249">
    <property type="entry name" value="RNA_pol_sigma70_r4_t2"/>
</dbReference>
<evidence type="ECO:0000256" key="5">
    <source>
        <dbReference type="ARBA" id="ARBA00023163"/>
    </source>
</evidence>
<dbReference type="RefSeq" id="WP_108344448.1">
    <property type="nucleotide sequence ID" value="NZ_PYXZ01000004.1"/>
</dbReference>
<keyword evidence="5" id="KW-0804">Transcription</keyword>
<proteinExistence type="inferred from homology"/>
<keyword evidence="4" id="KW-0238">DNA-binding</keyword>
<dbReference type="SUPFAM" id="SSF88946">
    <property type="entry name" value="Sigma2 domain of RNA polymerase sigma factors"/>
    <property type="match status" value="1"/>
</dbReference>
<feature type="domain" description="RNA polymerase sigma-70 region 2" evidence="6">
    <location>
        <begin position="20"/>
        <end position="85"/>
    </location>
</feature>
<keyword evidence="3" id="KW-0731">Sigma factor</keyword>
<dbReference type="Gene3D" id="1.10.1740.10">
    <property type="match status" value="1"/>
</dbReference>
<dbReference type="NCBIfam" id="TIGR02937">
    <property type="entry name" value="sigma70-ECF"/>
    <property type="match status" value="1"/>
</dbReference>
<dbReference type="GO" id="GO:0003677">
    <property type="term" value="F:DNA binding"/>
    <property type="evidence" value="ECO:0007669"/>
    <property type="project" value="UniProtKB-KW"/>
</dbReference>
<dbReference type="Pfam" id="PF08281">
    <property type="entry name" value="Sigma70_r4_2"/>
    <property type="match status" value="1"/>
</dbReference>
<dbReference type="PANTHER" id="PTHR43133">
    <property type="entry name" value="RNA POLYMERASE ECF-TYPE SIGMA FACTO"/>
    <property type="match status" value="1"/>
</dbReference>
<evidence type="ECO:0000256" key="4">
    <source>
        <dbReference type="ARBA" id="ARBA00023125"/>
    </source>
</evidence>
<dbReference type="EMBL" id="PYXZ01000004">
    <property type="protein sequence ID" value="PUA80879.1"/>
    <property type="molecule type" value="Genomic_DNA"/>
</dbReference>
<comment type="caution">
    <text evidence="8">The sequence shown here is derived from an EMBL/GenBank/DDBJ whole genome shotgun (WGS) entry which is preliminary data.</text>
</comment>
<keyword evidence="9" id="KW-1185">Reference proteome</keyword>
<dbReference type="InterPro" id="IPR039425">
    <property type="entry name" value="RNA_pol_sigma-70-like"/>
</dbReference>
<comment type="similarity">
    <text evidence="1">Belongs to the sigma-70 factor family. ECF subfamily.</text>
</comment>
<evidence type="ECO:0000313" key="8">
    <source>
        <dbReference type="EMBL" id="PUA80879.1"/>
    </source>
</evidence>
<evidence type="ECO:0000256" key="2">
    <source>
        <dbReference type="ARBA" id="ARBA00023015"/>
    </source>
</evidence>
<dbReference type="SUPFAM" id="SSF88659">
    <property type="entry name" value="Sigma3 and sigma4 domains of RNA polymerase sigma factors"/>
    <property type="match status" value="1"/>
</dbReference>
<dbReference type="NCBIfam" id="TIGR02983">
    <property type="entry name" value="SigE-fam_strep"/>
    <property type="match status" value="1"/>
</dbReference>
<dbReference type="OrthoDB" id="3692620at2"/>
<dbReference type="GO" id="GO:0016987">
    <property type="term" value="F:sigma factor activity"/>
    <property type="evidence" value="ECO:0007669"/>
    <property type="project" value="UniProtKB-KW"/>
</dbReference>
<gene>
    <name evidence="8" type="ORF">C7S10_10760</name>
</gene>